<evidence type="ECO:0000256" key="1">
    <source>
        <dbReference type="SAM" id="MobiDB-lite"/>
    </source>
</evidence>
<dbReference type="EMBL" id="CH408032">
    <property type="protein sequence ID" value="EAQ88480.1"/>
    <property type="molecule type" value="Genomic_DNA"/>
</dbReference>
<accession>Q2GZE7</accession>
<dbReference type="Proteomes" id="UP000001056">
    <property type="component" value="Unassembled WGS sequence"/>
</dbReference>
<organism evidence="2 3">
    <name type="scientific">Chaetomium globosum (strain ATCC 6205 / CBS 148.51 / DSM 1962 / NBRC 6347 / NRRL 1970)</name>
    <name type="common">Soil fungus</name>
    <dbReference type="NCBI Taxonomy" id="306901"/>
    <lineage>
        <taxon>Eukaryota</taxon>
        <taxon>Fungi</taxon>
        <taxon>Dikarya</taxon>
        <taxon>Ascomycota</taxon>
        <taxon>Pezizomycotina</taxon>
        <taxon>Sordariomycetes</taxon>
        <taxon>Sordariomycetidae</taxon>
        <taxon>Sordariales</taxon>
        <taxon>Chaetomiaceae</taxon>
        <taxon>Chaetomium</taxon>
    </lineage>
</organism>
<protein>
    <recommendedName>
        <fullName evidence="4">Reverse transcriptase domain-containing protein</fullName>
    </recommendedName>
</protein>
<feature type="compositionally biased region" description="Low complexity" evidence="1">
    <location>
        <begin position="408"/>
        <end position="420"/>
    </location>
</feature>
<evidence type="ECO:0008006" key="4">
    <source>
        <dbReference type="Google" id="ProtNLM"/>
    </source>
</evidence>
<name>Q2GZE7_CHAGB</name>
<feature type="region of interest" description="Disordered" evidence="1">
    <location>
        <begin position="402"/>
        <end position="530"/>
    </location>
</feature>
<feature type="region of interest" description="Disordered" evidence="1">
    <location>
        <begin position="53"/>
        <end position="213"/>
    </location>
</feature>
<dbReference type="eggNOG" id="ENOG502ST0G">
    <property type="taxonomic scope" value="Eukaryota"/>
</dbReference>
<dbReference type="HOGENOM" id="CLU_513861_0_0_1"/>
<proteinExistence type="predicted"/>
<dbReference type="RefSeq" id="XP_001224313.1">
    <property type="nucleotide sequence ID" value="XM_001224312.1"/>
</dbReference>
<gene>
    <name evidence="2" type="ORF">CHGG_05099</name>
</gene>
<dbReference type="VEuPathDB" id="FungiDB:CHGG_05099"/>
<feature type="compositionally biased region" description="Basic and acidic residues" evidence="1">
    <location>
        <begin position="151"/>
        <end position="160"/>
    </location>
</feature>
<reference evidence="3" key="1">
    <citation type="journal article" date="2015" name="Genome Announc.">
        <title>Draft genome sequence of the cellulolytic fungus Chaetomium globosum.</title>
        <authorList>
            <person name="Cuomo C.A."/>
            <person name="Untereiner W.A."/>
            <person name="Ma L.-J."/>
            <person name="Grabherr M."/>
            <person name="Birren B.W."/>
        </authorList>
    </citation>
    <scope>NUCLEOTIDE SEQUENCE [LARGE SCALE GENOMIC DNA]</scope>
    <source>
        <strain evidence="3">ATCC 6205 / CBS 148.51 / DSM 1962 / NBRC 6347 / NRRL 1970</strain>
    </source>
</reference>
<dbReference type="InParanoid" id="Q2GZE7"/>
<feature type="compositionally biased region" description="Basic and acidic residues" evidence="1">
    <location>
        <begin position="109"/>
        <end position="119"/>
    </location>
</feature>
<keyword evidence="3" id="KW-1185">Reference proteome</keyword>
<dbReference type="GeneID" id="4391615"/>
<feature type="compositionally biased region" description="Basic and acidic residues" evidence="1">
    <location>
        <begin position="64"/>
        <end position="73"/>
    </location>
</feature>
<dbReference type="OrthoDB" id="5334244at2759"/>
<evidence type="ECO:0000313" key="2">
    <source>
        <dbReference type="EMBL" id="EAQ88480.1"/>
    </source>
</evidence>
<feature type="compositionally biased region" description="Basic and acidic residues" evidence="1">
    <location>
        <begin position="193"/>
        <end position="213"/>
    </location>
</feature>
<feature type="compositionally biased region" description="Basic and acidic residues" evidence="1">
    <location>
        <begin position="493"/>
        <end position="517"/>
    </location>
</feature>
<sequence>MPPGPGLLLAEQPSPWSGVPCSPFPGWVADLGRWGKHSTEEGELRLQLSLVDCGGGAGRPGAQEGREAGEGDSGRVLLGGAQRKAQEPFQNNARSTDKGLEEQPAGSKRGKEARSDVELGKMGQATERFAAGTTETTGIQGLVRTGNGRNARPESQRTGREVLPGPTGQPDGRGRPSLSRRLEPGIRRLTGSDADRDRESNRRSRPLEGARRESAPDGLLKACGTPLAEVLAVLATRCLELGWFPDRFKKAKTIVLPKPGKAPPVYQTPGGYRPIALLPTLGKVIESVVARKVTQAAEVNGLLPAVRSDVDSAFTLSLSIFFQAQPSGWDTVWRFSEVQKWSMVDGRPRCRPWGARVVAPLAVLMRPNPSHNGFFRLKSPARTTGWLGLGRPWRALATSFPRSYSNGKSSAPKSAEEPSATSGGSRSKEAVETGSSPTGGVIQDGLADGDARGRTGGGRPLDSSVHPPAQPKISNASVPGERPNLSPEQQAEVDEHNRDFENKHGKAEPAGDDKVDKSFWSGKGSRHNKA</sequence>
<dbReference type="AlphaFoldDB" id="Q2GZE7"/>
<evidence type="ECO:0000313" key="3">
    <source>
        <dbReference type="Proteomes" id="UP000001056"/>
    </source>
</evidence>